<feature type="region of interest" description="Disordered" evidence="1">
    <location>
        <begin position="89"/>
        <end position="116"/>
    </location>
</feature>
<protein>
    <submittedName>
        <fullName evidence="3">Uncharacterized protein</fullName>
    </submittedName>
</protein>
<keyword evidence="2" id="KW-1133">Transmembrane helix</keyword>
<reference evidence="3" key="1">
    <citation type="submission" date="2021-10" db="EMBL/GenBank/DDBJ databases">
        <title>Streptomonospora sp. nov., isolated from mangrove soil.</title>
        <authorList>
            <person name="Chen X."/>
            <person name="Ge X."/>
            <person name="Liu W."/>
        </authorList>
    </citation>
    <scope>NUCLEOTIDE SEQUENCE</scope>
    <source>
        <strain evidence="3">S1-112</strain>
    </source>
</reference>
<organism evidence="3 4">
    <name type="scientific">Streptomonospora mangrovi</name>
    <dbReference type="NCBI Taxonomy" id="2883123"/>
    <lineage>
        <taxon>Bacteria</taxon>
        <taxon>Bacillati</taxon>
        <taxon>Actinomycetota</taxon>
        <taxon>Actinomycetes</taxon>
        <taxon>Streptosporangiales</taxon>
        <taxon>Nocardiopsidaceae</taxon>
        <taxon>Streptomonospora</taxon>
    </lineage>
</organism>
<keyword evidence="4" id="KW-1185">Reference proteome</keyword>
<keyword evidence="2" id="KW-0472">Membrane</keyword>
<feature type="transmembrane region" description="Helical" evidence="2">
    <location>
        <begin position="20"/>
        <end position="42"/>
    </location>
</feature>
<sequence>MPETTRTRRAKQGVHGWRAFLLMFGCGTTAAVLVMAVIVGGLRLVASTVGSAAAPEGPQSIPTREPRESMSPGLLDLCAVLEQDVLTTDLYPRRQDDGGTPPDSATMEPAPDPDFRTVEDECSWLVSPDGLTDWRLELSYTAYVESSGSTSVAARAEEEMASAEQRLRTELAGAQASPGKSTWGDAATALYAPGSGVEPPAYAVVMRKKGAVCELVLRPEEQADGMTRADFEVEADPALTAIDQELHHLLPDR</sequence>
<accession>A0A9X3NP50</accession>
<proteinExistence type="predicted"/>
<dbReference type="RefSeq" id="WP_270074539.1">
    <property type="nucleotide sequence ID" value="NZ_JAJAQC010000053.1"/>
</dbReference>
<dbReference type="Proteomes" id="UP001140076">
    <property type="component" value="Unassembled WGS sequence"/>
</dbReference>
<evidence type="ECO:0000256" key="2">
    <source>
        <dbReference type="SAM" id="Phobius"/>
    </source>
</evidence>
<gene>
    <name evidence="3" type="ORF">LG943_23660</name>
</gene>
<name>A0A9X3NP50_9ACTN</name>
<comment type="caution">
    <text evidence="3">The sequence shown here is derived from an EMBL/GenBank/DDBJ whole genome shotgun (WGS) entry which is preliminary data.</text>
</comment>
<evidence type="ECO:0000256" key="1">
    <source>
        <dbReference type="SAM" id="MobiDB-lite"/>
    </source>
</evidence>
<dbReference type="AlphaFoldDB" id="A0A9X3NP50"/>
<evidence type="ECO:0000313" key="4">
    <source>
        <dbReference type="Proteomes" id="UP001140076"/>
    </source>
</evidence>
<evidence type="ECO:0000313" key="3">
    <source>
        <dbReference type="EMBL" id="MDA0567292.1"/>
    </source>
</evidence>
<keyword evidence="2" id="KW-0812">Transmembrane</keyword>
<dbReference type="EMBL" id="JAJAQC010000053">
    <property type="protein sequence ID" value="MDA0567292.1"/>
    <property type="molecule type" value="Genomic_DNA"/>
</dbReference>